<feature type="compositionally biased region" description="Polar residues" evidence="1">
    <location>
        <begin position="1"/>
        <end position="12"/>
    </location>
</feature>
<accession>A0A4S4LGG4</accession>
<feature type="region of interest" description="Disordered" evidence="1">
    <location>
        <begin position="44"/>
        <end position="261"/>
    </location>
</feature>
<feature type="compositionally biased region" description="Basic and acidic residues" evidence="1">
    <location>
        <begin position="192"/>
        <end position="211"/>
    </location>
</feature>
<name>A0A4S4LGG4_9AGAM</name>
<evidence type="ECO:0000313" key="2">
    <source>
        <dbReference type="EMBL" id="THH10795.1"/>
    </source>
</evidence>
<evidence type="ECO:0000256" key="1">
    <source>
        <dbReference type="SAM" id="MobiDB-lite"/>
    </source>
</evidence>
<feature type="compositionally biased region" description="Basic and acidic residues" evidence="1">
    <location>
        <begin position="106"/>
        <end position="138"/>
    </location>
</feature>
<comment type="caution">
    <text evidence="2">The sequence shown here is derived from an EMBL/GenBank/DDBJ whole genome shotgun (WGS) entry which is preliminary data.</text>
</comment>
<evidence type="ECO:0000313" key="3">
    <source>
        <dbReference type="Proteomes" id="UP000308199"/>
    </source>
</evidence>
<sequence length="274" mass="30908">MATHSAKQNVGQQKKKRHPPTFQHLPRDRAIKLKKEWIEKERLKSKWRAQKRKEGLNVEPRENWVRQLGEPADTAGDEESEDKGDKGQEGASTELSGTDEDEERECWDQPPKRVRIEAPELAVDDRGQQVPKYSKELSTHITSKETNVNAKAKAAKARDNEGPMDGQGSESAKASLRELTRQAYSRASLHTFRADPLHRRKDAFPKPDSKRGFSGKRGARGGHRGAEGPRRSDRGGRGGSRGRGAAREGTEERGQPNMKLRMEAMLERIKQDYT</sequence>
<feature type="compositionally biased region" description="Basic and acidic residues" evidence="1">
    <location>
        <begin position="52"/>
        <end position="64"/>
    </location>
</feature>
<dbReference type="Proteomes" id="UP000308199">
    <property type="component" value="Unassembled WGS sequence"/>
</dbReference>
<feature type="compositionally biased region" description="Basic residues" evidence="1">
    <location>
        <begin position="213"/>
        <end position="223"/>
    </location>
</feature>
<evidence type="ECO:0008006" key="4">
    <source>
        <dbReference type="Google" id="ProtNLM"/>
    </source>
</evidence>
<dbReference type="EMBL" id="SGPK01000027">
    <property type="protein sequence ID" value="THH10795.1"/>
    <property type="molecule type" value="Genomic_DNA"/>
</dbReference>
<keyword evidence="3" id="KW-1185">Reference proteome</keyword>
<proteinExistence type="predicted"/>
<feature type="compositionally biased region" description="Basic and acidic residues" evidence="1">
    <location>
        <begin position="224"/>
        <end position="236"/>
    </location>
</feature>
<dbReference type="OrthoDB" id="3365439at2759"/>
<dbReference type="AlphaFoldDB" id="A0A4S4LGG4"/>
<gene>
    <name evidence="2" type="ORF">EW145_g1092</name>
</gene>
<feature type="compositionally biased region" description="Polar residues" evidence="1">
    <location>
        <begin position="139"/>
        <end position="149"/>
    </location>
</feature>
<feature type="region of interest" description="Disordered" evidence="1">
    <location>
        <begin position="1"/>
        <end position="31"/>
    </location>
</feature>
<protein>
    <recommendedName>
        <fullName evidence="4">rRNA-processing protein FYV7</fullName>
    </recommendedName>
</protein>
<feature type="compositionally biased region" description="Basic and acidic residues" evidence="1">
    <location>
        <begin position="245"/>
        <end position="261"/>
    </location>
</feature>
<organism evidence="2 3">
    <name type="scientific">Phellinidium pouzarii</name>
    <dbReference type="NCBI Taxonomy" id="167371"/>
    <lineage>
        <taxon>Eukaryota</taxon>
        <taxon>Fungi</taxon>
        <taxon>Dikarya</taxon>
        <taxon>Basidiomycota</taxon>
        <taxon>Agaricomycotina</taxon>
        <taxon>Agaricomycetes</taxon>
        <taxon>Hymenochaetales</taxon>
        <taxon>Hymenochaetaceae</taxon>
        <taxon>Phellinidium</taxon>
    </lineage>
</organism>
<reference evidence="2 3" key="1">
    <citation type="submission" date="2019-02" db="EMBL/GenBank/DDBJ databases">
        <title>Genome sequencing of the rare red list fungi Phellinidium pouzarii.</title>
        <authorList>
            <person name="Buettner E."/>
            <person name="Kellner H."/>
        </authorList>
    </citation>
    <scope>NUCLEOTIDE SEQUENCE [LARGE SCALE GENOMIC DNA]</scope>
    <source>
        <strain evidence="2 3">DSM 108285</strain>
    </source>
</reference>